<evidence type="ECO:0000313" key="2">
    <source>
        <dbReference type="Proteomes" id="UP000015100"/>
    </source>
</evidence>
<comment type="caution">
    <text evidence="1">The sequence shown here is derived from an EMBL/GenBank/DDBJ whole genome shotgun (WGS) entry which is preliminary data.</text>
</comment>
<dbReference type="EMBL" id="AQGS01000811">
    <property type="protein sequence ID" value="EPS36962.1"/>
    <property type="molecule type" value="Genomic_DNA"/>
</dbReference>
<reference evidence="1 2" key="1">
    <citation type="journal article" date="2013" name="PLoS Genet.">
        <title>Genomic mechanisms accounting for the adaptation to parasitism in nematode-trapping fungi.</title>
        <authorList>
            <person name="Meerupati T."/>
            <person name="Andersson K.M."/>
            <person name="Friman E."/>
            <person name="Kumar D."/>
            <person name="Tunlid A."/>
            <person name="Ahren D."/>
        </authorList>
    </citation>
    <scope>NUCLEOTIDE SEQUENCE [LARGE SCALE GENOMIC DNA]</scope>
    <source>
        <strain evidence="1 2">CBS 200.50</strain>
    </source>
</reference>
<accession>S8BP46</accession>
<sequence>MASRVGSSRENGILGSFVTVAGAERRPGSDVGALWTVAQSLGVDLQVPSAASVTIGRFKQFEDDGDTKGSPRGDCLIDRSNVPDQRIGYEPCEDGTFARWQLTGDVAPGCNYWTGEIKNVRTQMCLDIDLFPADDPGFVPPRDITDDGDAIIKGTIKTSSCNGSREQRWKIWLERLHEVDWKLWPKNWRVIAWDPEPESERVSYRDEILNNPIYYDDVKSYCSKEWEDDAKNIRLDTIIAGAEEKNLVLYGRARTRWELQGFNWEAVDRPDGYPSCGPLWNQLFGPSQINFCEFYNFPNVTRKIERKWH</sequence>
<reference evidence="2" key="2">
    <citation type="submission" date="2013-04" db="EMBL/GenBank/DDBJ databases">
        <title>Genomic mechanisms accounting for the adaptation to parasitism in nematode-trapping fungi.</title>
        <authorList>
            <person name="Ahren D.G."/>
        </authorList>
    </citation>
    <scope>NUCLEOTIDE SEQUENCE [LARGE SCALE GENOMIC DNA]</scope>
    <source>
        <strain evidence="2">CBS 200.50</strain>
    </source>
</reference>
<evidence type="ECO:0000313" key="1">
    <source>
        <dbReference type="EMBL" id="EPS36962.1"/>
    </source>
</evidence>
<dbReference type="Gene3D" id="2.80.10.50">
    <property type="match status" value="1"/>
</dbReference>
<keyword evidence="2" id="KW-1185">Reference proteome</keyword>
<organism evidence="1 2">
    <name type="scientific">Dactylellina haptotyla (strain CBS 200.50)</name>
    <name type="common">Nematode-trapping fungus</name>
    <name type="synonym">Monacrosporium haptotylum</name>
    <dbReference type="NCBI Taxonomy" id="1284197"/>
    <lineage>
        <taxon>Eukaryota</taxon>
        <taxon>Fungi</taxon>
        <taxon>Dikarya</taxon>
        <taxon>Ascomycota</taxon>
        <taxon>Pezizomycotina</taxon>
        <taxon>Orbiliomycetes</taxon>
        <taxon>Orbiliales</taxon>
        <taxon>Orbiliaceae</taxon>
        <taxon>Dactylellina</taxon>
    </lineage>
</organism>
<gene>
    <name evidence="1" type="ORF">H072_9459</name>
</gene>
<name>S8BP46_DACHA</name>
<dbReference type="HOGENOM" id="CLU_900223_0_0_1"/>
<dbReference type="AlphaFoldDB" id="S8BP46"/>
<proteinExistence type="predicted"/>
<protein>
    <submittedName>
        <fullName evidence="1">Uncharacterized protein</fullName>
    </submittedName>
</protein>
<dbReference type="Proteomes" id="UP000015100">
    <property type="component" value="Unassembled WGS sequence"/>
</dbReference>